<accession>A0A2P4Y3T0</accession>
<feature type="non-terminal residue" evidence="1">
    <location>
        <position position="1"/>
    </location>
</feature>
<dbReference type="Proteomes" id="UP000237271">
    <property type="component" value="Unassembled WGS sequence"/>
</dbReference>
<feature type="non-terminal residue" evidence="1">
    <location>
        <position position="151"/>
    </location>
</feature>
<sequence>TSRRQLVMWPPYLPLHQQPQRILLSRTTTTTTTTMATTTTTTRMVTTITATTTTATTMRMDTPIIIQLRNMLRVLEQFQLATAVRLRSISMPRTTSAAQTAFWAVRVLPHLANKPHSSSVVVPVLQTPMCGATKWAASDRNARRVMCPWSS</sequence>
<evidence type="ECO:0000313" key="2">
    <source>
        <dbReference type="Proteomes" id="UP000237271"/>
    </source>
</evidence>
<dbReference type="EMBL" id="NCKW01005789">
    <property type="protein sequence ID" value="POM72443.1"/>
    <property type="molecule type" value="Genomic_DNA"/>
</dbReference>
<dbReference type="AlphaFoldDB" id="A0A2P4Y3T0"/>
<protein>
    <submittedName>
        <fullName evidence="1">Uncharacterized protein</fullName>
    </submittedName>
</protein>
<reference evidence="1 2" key="1">
    <citation type="journal article" date="2017" name="Genome Biol. Evol.">
        <title>Phytophthora megakarya and P. palmivora, closely related causal agents of cacao black pod rot, underwent increases in genome sizes and gene numbers by different mechanisms.</title>
        <authorList>
            <person name="Ali S.S."/>
            <person name="Shao J."/>
            <person name="Lary D.J."/>
            <person name="Kronmiller B."/>
            <person name="Shen D."/>
            <person name="Strem M.D."/>
            <person name="Amoako-Attah I."/>
            <person name="Akrofi A.Y."/>
            <person name="Begoude B.A."/>
            <person name="Ten Hoopen G.M."/>
            <person name="Coulibaly K."/>
            <person name="Kebe B.I."/>
            <person name="Melnick R.L."/>
            <person name="Guiltinan M.J."/>
            <person name="Tyler B.M."/>
            <person name="Meinhardt L.W."/>
            <person name="Bailey B.A."/>
        </authorList>
    </citation>
    <scope>NUCLEOTIDE SEQUENCE [LARGE SCALE GENOMIC DNA]</scope>
    <source>
        <strain evidence="2">sbr112.9</strain>
    </source>
</reference>
<keyword evidence="2" id="KW-1185">Reference proteome</keyword>
<organism evidence="1 2">
    <name type="scientific">Phytophthora palmivora</name>
    <dbReference type="NCBI Taxonomy" id="4796"/>
    <lineage>
        <taxon>Eukaryota</taxon>
        <taxon>Sar</taxon>
        <taxon>Stramenopiles</taxon>
        <taxon>Oomycota</taxon>
        <taxon>Peronosporomycetes</taxon>
        <taxon>Peronosporales</taxon>
        <taxon>Peronosporaceae</taxon>
        <taxon>Phytophthora</taxon>
    </lineage>
</organism>
<evidence type="ECO:0000313" key="1">
    <source>
        <dbReference type="EMBL" id="POM72443.1"/>
    </source>
</evidence>
<gene>
    <name evidence="1" type="ORF">PHPALM_10839</name>
</gene>
<name>A0A2P4Y3T0_9STRA</name>
<comment type="caution">
    <text evidence="1">The sequence shown here is derived from an EMBL/GenBank/DDBJ whole genome shotgun (WGS) entry which is preliminary data.</text>
</comment>
<proteinExistence type="predicted"/>